<dbReference type="GO" id="GO:0003712">
    <property type="term" value="F:transcription coregulator activity"/>
    <property type="evidence" value="ECO:0007669"/>
    <property type="project" value="InterPro"/>
</dbReference>
<evidence type="ECO:0000256" key="4">
    <source>
        <dbReference type="ARBA" id="ARBA00023163"/>
    </source>
</evidence>
<dbReference type="EMBL" id="BTGD01000008">
    <property type="protein sequence ID" value="GMM56258.1"/>
    <property type="molecule type" value="Genomic_DNA"/>
</dbReference>
<dbReference type="AlphaFoldDB" id="A0AAV5RYB9"/>
<dbReference type="Proteomes" id="UP001377567">
    <property type="component" value="Unassembled WGS sequence"/>
</dbReference>
<feature type="compositionally biased region" description="Low complexity" evidence="6">
    <location>
        <begin position="42"/>
        <end position="53"/>
    </location>
</feature>
<dbReference type="Gene3D" id="6.10.280.160">
    <property type="entry name" value="Mediator of RNA polymerase II transcription subunit 22"/>
    <property type="match status" value="1"/>
</dbReference>
<evidence type="ECO:0000313" key="8">
    <source>
        <dbReference type="Proteomes" id="UP001377567"/>
    </source>
</evidence>
<evidence type="ECO:0000256" key="1">
    <source>
        <dbReference type="ARBA" id="ARBA00004123"/>
    </source>
</evidence>
<proteinExistence type="inferred from homology"/>
<reference evidence="7 8" key="1">
    <citation type="journal article" date="2023" name="Elife">
        <title>Identification of key yeast species and microbe-microbe interactions impacting larval growth of Drosophila in the wild.</title>
        <authorList>
            <person name="Mure A."/>
            <person name="Sugiura Y."/>
            <person name="Maeda R."/>
            <person name="Honda K."/>
            <person name="Sakurai N."/>
            <person name="Takahashi Y."/>
            <person name="Watada M."/>
            <person name="Katoh T."/>
            <person name="Gotoh A."/>
            <person name="Gotoh Y."/>
            <person name="Taniguchi I."/>
            <person name="Nakamura K."/>
            <person name="Hayashi T."/>
            <person name="Katayama T."/>
            <person name="Uemura T."/>
            <person name="Hattori Y."/>
        </authorList>
    </citation>
    <scope>NUCLEOTIDE SEQUENCE [LARGE SCALE GENOMIC DNA]</scope>
    <source>
        <strain evidence="7 8">KH-74</strain>
    </source>
</reference>
<dbReference type="Pfam" id="PF06179">
    <property type="entry name" value="Med22"/>
    <property type="match status" value="1"/>
</dbReference>
<comment type="caution">
    <text evidence="7">The sequence shown here is derived from an EMBL/GenBank/DDBJ whole genome shotgun (WGS) entry which is preliminary data.</text>
</comment>
<dbReference type="GO" id="GO:0006357">
    <property type="term" value="P:regulation of transcription by RNA polymerase II"/>
    <property type="evidence" value="ECO:0007669"/>
    <property type="project" value="InterPro"/>
</dbReference>
<comment type="subcellular location">
    <subcellularLocation>
        <location evidence="1">Nucleus</location>
    </subcellularLocation>
</comment>
<gene>
    <name evidence="7" type="ORF">DAKH74_028740</name>
</gene>
<feature type="region of interest" description="Disordered" evidence="6">
    <location>
        <begin position="32"/>
        <end position="54"/>
    </location>
</feature>
<dbReference type="GO" id="GO:0016592">
    <property type="term" value="C:mediator complex"/>
    <property type="evidence" value="ECO:0007669"/>
    <property type="project" value="InterPro"/>
</dbReference>
<feature type="compositionally biased region" description="Acidic residues" evidence="6">
    <location>
        <begin position="32"/>
        <end position="41"/>
    </location>
</feature>
<organism evidence="7 8">
    <name type="scientific">Maudiozyma humilis</name>
    <name type="common">Sour dough yeast</name>
    <name type="synonym">Kazachstania humilis</name>
    <dbReference type="NCBI Taxonomy" id="51915"/>
    <lineage>
        <taxon>Eukaryota</taxon>
        <taxon>Fungi</taxon>
        <taxon>Dikarya</taxon>
        <taxon>Ascomycota</taxon>
        <taxon>Saccharomycotina</taxon>
        <taxon>Saccharomycetes</taxon>
        <taxon>Saccharomycetales</taxon>
        <taxon>Saccharomycetaceae</taxon>
        <taxon>Maudiozyma</taxon>
    </lineage>
</organism>
<evidence type="ECO:0000256" key="2">
    <source>
        <dbReference type="ARBA" id="ARBA00005942"/>
    </source>
</evidence>
<accession>A0AAV5RYB9</accession>
<evidence type="ECO:0000256" key="3">
    <source>
        <dbReference type="ARBA" id="ARBA00023015"/>
    </source>
</evidence>
<protein>
    <submittedName>
        <fullName evidence="7">Srb6 protein</fullName>
    </submittedName>
</protein>
<keyword evidence="4" id="KW-0804">Transcription</keyword>
<evidence type="ECO:0000313" key="7">
    <source>
        <dbReference type="EMBL" id="GMM56258.1"/>
    </source>
</evidence>
<dbReference type="PIRSF" id="PIRSF007936">
    <property type="entry name" value="SRB6"/>
    <property type="match status" value="1"/>
</dbReference>
<keyword evidence="3" id="KW-0805">Transcription regulation</keyword>
<keyword evidence="8" id="KW-1185">Reference proteome</keyword>
<name>A0AAV5RYB9_MAUHU</name>
<evidence type="ECO:0000256" key="5">
    <source>
        <dbReference type="ARBA" id="ARBA00023242"/>
    </source>
</evidence>
<comment type="similarity">
    <text evidence="2">Belongs to the Mediator complex subunit 22 family.</text>
</comment>
<sequence>MSNQALYEKLDQTTEQLSVRLAQLIKLSALENADDNDDDDGNSPNNANNNGGALTSETDISVATSGVMLVNSQTTQLIKGIQDLLLLTRSIREKWILNQIPEKLNAESTSIDNEELEALLDSCMAEIIGESTI</sequence>
<evidence type="ECO:0000256" key="6">
    <source>
        <dbReference type="SAM" id="MobiDB-lite"/>
    </source>
</evidence>
<keyword evidence="5" id="KW-0539">Nucleus</keyword>
<dbReference type="InterPro" id="IPR009332">
    <property type="entry name" value="Med22"/>
</dbReference>
<dbReference type="InterPro" id="IPR016530">
    <property type="entry name" value="Med22_Saccharomyce"/>
</dbReference>